<reference evidence="1" key="1">
    <citation type="submission" date="2023-07" db="EMBL/GenBank/DDBJ databases">
        <title>Black Yeasts Isolated from many extreme environments.</title>
        <authorList>
            <person name="Coleine C."/>
            <person name="Stajich J.E."/>
            <person name="Selbmann L."/>
        </authorList>
    </citation>
    <scope>NUCLEOTIDE SEQUENCE</scope>
    <source>
        <strain evidence="1">CCFEE 5714</strain>
    </source>
</reference>
<dbReference type="EMBL" id="JAUTXU010000505">
    <property type="protein sequence ID" value="KAK3679557.1"/>
    <property type="molecule type" value="Genomic_DNA"/>
</dbReference>
<keyword evidence="2" id="KW-1185">Reference proteome</keyword>
<sequence length="209" mass="22806">MSGQGKQKTCFVTVGATASFTDLIRAVLAPDFCKALESQEYTHLLVQYGQDGKELFDKCLQQSLEVGDLSSLQIGGFALDPSGLRQYMIQAKGQHTKPPAAEGLVISHAGSGTVLDALRVSIPLIVVPNSTLLDNHQVELAEALEEQEYVVHGQLKNLVGALKRAEQLRTRMKTWPPVNSGTHRQAKGLKGVMDEEMGEEELRIDLEVP</sequence>
<keyword evidence="1" id="KW-0328">Glycosyltransferase</keyword>
<organism evidence="1 2">
    <name type="scientific">Vermiconidia calcicola</name>
    <dbReference type="NCBI Taxonomy" id="1690605"/>
    <lineage>
        <taxon>Eukaryota</taxon>
        <taxon>Fungi</taxon>
        <taxon>Dikarya</taxon>
        <taxon>Ascomycota</taxon>
        <taxon>Pezizomycotina</taxon>
        <taxon>Dothideomycetes</taxon>
        <taxon>Dothideomycetidae</taxon>
        <taxon>Mycosphaerellales</taxon>
        <taxon>Extremaceae</taxon>
        <taxon>Vermiconidia</taxon>
    </lineage>
</organism>
<comment type="caution">
    <text evidence="1">The sequence shown here is derived from an EMBL/GenBank/DDBJ whole genome shotgun (WGS) entry which is preliminary data.</text>
</comment>
<dbReference type="EC" id="2.4.1.141" evidence="1"/>
<proteinExistence type="predicted"/>
<keyword evidence="1" id="KW-0808">Transferase</keyword>
<protein>
    <submittedName>
        <fullName evidence="1">N-acetylglucosaminyldiphosphodolichol N-acetylglucosaminyltransferase catalytic subunit alg13</fullName>
        <ecNumber evidence="1">2.4.1.141</ecNumber>
    </submittedName>
</protein>
<gene>
    <name evidence="1" type="primary">ALG13_2</name>
    <name evidence="1" type="ORF">LTR37_021418</name>
</gene>
<dbReference type="Proteomes" id="UP001281147">
    <property type="component" value="Unassembled WGS sequence"/>
</dbReference>
<accession>A0ACC3M8Z7</accession>
<name>A0ACC3M8Z7_9PEZI</name>
<evidence type="ECO:0000313" key="1">
    <source>
        <dbReference type="EMBL" id="KAK3679557.1"/>
    </source>
</evidence>
<evidence type="ECO:0000313" key="2">
    <source>
        <dbReference type="Proteomes" id="UP001281147"/>
    </source>
</evidence>